<reference evidence="2 3" key="1">
    <citation type="journal article" date="2022" name="Nat. Ecol. Evol.">
        <title>A masculinizing supergene underlies an exaggerated male reproductive morph in a spider.</title>
        <authorList>
            <person name="Hendrickx F."/>
            <person name="De Corte Z."/>
            <person name="Sonet G."/>
            <person name="Van Belleghem S.M."/>
            <person name="Kostlbacher S."/>
            <person name="Vangestel C."/>
        </authorList>
    </citation>
    <scope>NUCLEOTIDE SEQUENCE [LARGE SCALE GENOMIC DNA]</scope>
    <source>
        <strain evidence="2">W744_W776</strain>
    </source>
</reference>
<accession>A0AAV6U4J5</accession>
<gene>
    <name evidence="2" type="ORF">JTE90_026312</name>
</gene>
<feature type="compositionally biased region" description="Acidic residues" evidence="1">
    <location>
        <begin position="302"/>
        <end position="311"/>
    </location>
</feature>
<dbReference type="Proteomes" id="UP000827092">
    <property type="component" value="Unassembled WGS sequence"/>
</dbReference>
<protein>
    <submittedName>
        <fullName evidence="2">Uncharacterized protein</fullName>
    </submittedName>
</protein>
<evidence type="ECO:0000256" key="1">
    <source>
        <dbReference type="SAM" id="MobiDB-lite"/>
    </source>
</evidence>
<proteinExistence type="predicted"/>
<sequence length="407" mass="46050">MDEEDRDIHAEKFSEALFTYLWFTENLVSCSTAAETLGDMSDIVTEAAKAVVVLSALTLPHFNMSMGDFFRRNEMNRRNVFTFISVYCFNHHEANDDVFAVVLNTCTFIYRLVMFLLNRGHIQYVKMAAMCWNELYENNIKEHFCDMGGWEAFRSYLQDRRYIFDGEEADQNLYSQFLSDINYLFPKLDECGQNSYPFVFSPAAAIAEIEAATMVSLLNSKQLQPEDQCFNEQPMSDVVPDIVPETAAVIPEPQNPTIDSTFEEIAECIAVLAAQQKNGNVSGAMVPHTPNLNEDANYPETPDSDDSEESEADLIAEACRYVSQAKNWISDLCDDSDEELFQELVRFGLDSINKLQTEAPALGCMACENDNSARTVSPDDQMCLKHHPDSFYCIVTNPETENLCEAD</sequence>
<evidence type="ECO:0000313" key="3">
    <source>
        <dbReference type="Proteomes" id="UP000827092"/>
    </source>
</evidence>
<dbReference type="InterPro" id="IPR036834">
    <property type="entry name" value="Bcl-2-like_sf"/>
</dbReference>
<comment type="caution">
    <text evidence="2">The sequence shown here is derived from an EMBL/GenBank/DDBJ whole genome shotgun (WGS) entry which is preliminary data.</text>
</comment>
<organism evidence="2 3">
    <name type="scientific">Oedothorax gibbosus</name>
    <dbReference type="NCBI Taxonomy" id="931172"/>
    <lineage>
        <taxon>Eukaryota</taxon>
        <taxon>Metazoa</taxon>
        <taxon>Ecdysozoa</taxon>
        <taxon>Arthropoda</taxon>
        <taxon>Chelicerata</taxon>
        <taxon>Arachnida</taxon>
        <taxon>Araneae</taxon>
        <taxon>Araneomorphae</taxon>
        <taxon>Entelegynae</taxon>
        <taxon>Araneoidea</taxon>
        <taxon>Linyphiidae</taxon>
        <taxon>Erigoninae</taxon>
        <taxon>Oedothorax</taxon>
    </lineage>
</organism>
<dbReference type="EMBL" id="JAFNEN010000627">
    <property type="protein sequence ID" value="KAG8179412.1"/>
    <property type="molecule type" value="Genomic_DNA"/>
</dbReference>
<name>A0AAV6U4J5_9ARAC</name>
<dbReference type="SUPFAM" id="SSF56854">
    <property type="entry name" value="Bcl-2 inhibitors of programmed cell death"/>
    <property type="match status" value="1"/>
</dbReference>
<keyword evidence="3" id="KW-1185">Reference proteome</keyword>
<dbReference type="AlphaFoldDB" id="A0AAV6U4J5"/>
<feature type="region of interest" description="Disordered" evidence="1">
    <location>
        <begin position="286"/>
        <end position="311"/>
    </location>
</feature>
<evidence type="ECO:0000313" key="2">
    <source>
        <dbReference type="EMBL" id="KAG8179412.1"/>
    </source>
</evidence>
<dbReference type="GO" id="GO:0042981">
    <property type="term" value="P:regulation of apoptotic process"/>
    <property type="evidence" value="ECO:0007669"/>
    <property type="project" value="InterPro"/>
</dbReference>